<evidence type="ECO:0000313" key="8">
    <source>
        <dbReference type="Proteomes" id="UP001372338"/>
    </source>
</evidence>
<organism evidence="7 8">
    <name type="scientific">Crotalaria pallida</name>
    <name type="common">Smooth rattlebox</name>
    <name type="synonym">Crotalaria striata</name>
    <dbReference type="NCBI Taxonomy" id="3830"/>
    <lineage>
        <taxon>Eukaryota</taxon>
        <taxon>Viridiplantae</taxon>
        <taxon>Streptophyta</taxon>
        <taxon>Embryophyta</taxon>
        <taxon>Tracheophyta</taxon>
        <taxon>Spermatophyta</taxon>
        <taxon>Magnoliopsida</taxon>
        <taxon>eudicotyledons</taxon>
        <taxon>Gunneridae</taxon>
        <taxon>Pentapetalae</taxon>
        <taxon>rosids</taxon>
        <taxon>fabids</taxon>
        <taxon>Fabales</taxon>
        <taxon>Fabaceae</taxon>
        <taxon>Papilionoideae</taxon>
        <taxon>50 kb inversion clade</taxon>
        <taxon>genistoids sensu lato</taxon>
        <taxon>core genistoids</taxon>
        <taxon>Crotalarieae</taxon>
        <taxon>Crotalaria</taxon>
    </lineage>
</organism>
<keyword evidence="8" id="KW-1185">Reference proteome</keyword>
<evidence type="ECO:0000313" key="7">
    <source>
        <dbReference type="EMBL" id="KAK7275272.1"/>
    </source>
</evidence>
<keyword evidence="6" id="KW-0812">Transmembrane</keyword>
<dbReference type="PANTHER" id="PTHR31042:SF136">
    <property type="entry name" value="CORE-2_I-BRANCHING ENZYME"/>
    <property type="match status" value="1"/>
</dbReference>
<keyword evidence="2" id="KW-0328">Glycosyltransferase</keyword>
<dbReference type="InterPro" id="IPR003406">
    <property type="entry name" value="Glyco_trans_14"/>
</dbReference>
<dbReference type="PANTHER" id="PTHR31042">
    <property type="entry name" value="CORE-2/I-BRANCHING BETA-1,6-N-ACETYLGLUCOSAMINYLTRANSFERASE FAMILY PROTEIN-RELATED"/>
    <property type="match status" value="1"/>
</dbReference>
<keyword evidence="4 6" id="KW-0472">Membrane</keyword>
<evidence type="ECO:0000256" key="3">
    <source>
        <dbReference type="ARBA" id="ARBA00022679"/>
    </source>
</evidence>
<dbReference type="EMBL" id="JAYWIO010000003">
    <property type="protein sequence ID" value="KAK7275272.1"/>
    <property type="molecule type" value="Genomic_DNA"/>
</dbReference>
<keyword evidence="3" id="KW-0808">Transferase</keyword>
<reference evidence="7 8" key="1">
    <citation type="submission" date="2024-01" db="EMBL/GenBank/DDBJ databases">
        <title>The genomes of 5 underutilized Papilionoideae crops provide insights into root nodulation and disease resistanc.</title>
        <authorList>
            <person name="Yuan L."/>
        </authorList>
    </citation>
    <scope>NUCLEOTIDE SEQUENCE [LARGE SCALE GENOMIC DNA]</scope>
    <source>
        <strain evidence="7">ZHUSHIDOU_FW_LH</strain>
        <tissue evidence="7">Leaf</tissue>
    </source>
</reference>
<evidence type="ECO:0000256" key="6">
    <source>
        <dbReference type="SAM" id="Phobius"/>
    </source>
</evidence>
<dbReference type="GO" id="GO:0016020">
    <property type="term" value="C:membrane"/>
    <property type="evidence" value="ECO:0007669"/>
    <property type="project" value="UniProtKB-SubCell"/>
</dbReference>
<dbReference type="PROSITE" id="PS51257">
    <property type="entry name" value="PROKAR_LIPOPROTEIN"/>
    <property type="match status" value="1"/>
</dbReference>
<dbReference type="GO" id="GO:0016757">
    <property type="term" value="F:glycosyltransferase activity"/>
    <property type="evidence" value="ECO:0007669"/>
    <property type="project" value="UniProtKB-KW"/>
</dbReference>
<dbReference type="Pfam" id="PF02485">
    <property type="entry name" value="Branch"/>
    <property type="match status" value="1"/>
</dbReference>
<dbReference type="Proteomes" id="UP001372338">
    <property type="component" value="Unassembled WGS sequence"/>
</dbReference>
<keyword evidence="6" id="KW-1133">Transmembrane helix</keyword>
<evidence type="ECO:0000256" key="4">
    <source>
        <dbReference type="ARBA" id="ARBA00023136"/>
    </source>
</evidence>
<keyword evidence="5" id="KW-0325">Glycoprotein</keyword>
<proteinExistence type="predicted"/>
<feature type="transmembrane region" description="Helical" evidence="6">
    <location>
        <begin position="26"/>
        <end position="47"/>
    </location>
</feature>
<evidence type="ECO:0000256" key="1">
    <source>
        <dbReference type="ARBA" id="ARBA00004606"/>
    </source>
</evidence>
<comment type="caution">
    <text evidence="7">The sequence shown here is derived from an EMBL/GenBank/DDBJ whole genome shotgun (WGS) entry which is preliminary data.</text>
</comment>
<dbReference type="AlphaFoldDB" id="A0AAN9IDI8"/>
<evidence type="ECO:0000256" key="2">
    <source>
        <dbReference type="ARBA" id="ARBA00022676"/>
    </source>
</evidence>
<accession>A0AAN9IDI8</accession>
<gene>
    <name evidence="7" type="ORF">RIF29_16383</name>
</gene>
<comment type="subcellular location">
    <subcellularLocation>
        <location evidence="1">Membrane</location>
        <topology evidence="1">Single-pass type II membrane protein</topology>
    </subcellularLocation>
</comment>
<evidence type="ECO:0000256" key="5">
    <source>
        <dbReference type="ARBA" id="ARBA00023180"/>
    </source>
</evidence>
<protein>
    <submittedName>
        <fullName evidence="7">Uncharacterized protein</fullName>
    </submittedName>
</protein>
<sequence length="469" mass="53981">MKSSSIQYHPNSVPKLFGARNQLVQYLSHLLVLACGIPIGIIISSYVQSCNSSLQLTQLAYNASQTTPPVTPLVAEPPPVAEPLLSAEPKSVAGPEISNIGHVRLKEFIEPHSVMHDMSDEELLWRASLTPKIGEYPYDRVPKVAFMFLVRGPLPLAPFWEMFFKGHEEYYSIYVHSHPSYNGSNLEESPVFQGRRIPSKIVEWGKVNMIEAERRLLANALLDFSNQRFVLLSESCIPLFNFQTIYSYLINSTQNYVMASDDPSPAGRGRYPKLMDPKITLKQWRKGYQWFEMGRQLALEVVSDRTYFPVFQKFCTGPCYSDEHYLPTFVSIKFWETNSNRSLTWVDWSKGGQHPVKFVRQEVTTEFLENLRNRKCPYNGNSTNVCFLFARKFLPTSLIRLTMFASKISRDYRNNCGKMWFMEIAKTTIAVADIDLESWYYRLIHTVHMLHRPQLMSFSVGFHTSKTVC</sequence>
<name>A0AAN9IDI8_CROPI</name>
<dbReference type="InterPro" id="IPR044174">
    <property type="entry name" value="BC10-like"/>
</dbReference>